<comment type="caution">
    <text evidence="1">The sequence shown here is derived from an EMBL/GenBank/DDBJ whole genome shotgun (WGS) entry which is preliminary data.</text>
</comment>
<dbReference type="EMBL" id="QJKJ01012948">
    <property type="protein sequence ID" value="RDX67525.1"/>
    <property type="molecule type" value="Genomic_DNA"/>
</dbReference>
<proteinExistence type="predicted"/>
<dbReference type="Proteomes" id="UP000257109">
    <property type="component" value="Unassembled WGS sequence"/>
</dbReference>
<evidence type="ECO:0000313" key="1">
    <source>
        <dbReference type="EMBL" id="RDX67525.1"/>
    </source>
</evidence>
<organism evidence="1 2">
    <name type="scientific">Mucuna pruriens</name>
    <name type="common">Velvet bean</name>
    <name type="synonym">Dolichos pruriens</name>
    <dbReference type="NCBI Taxonomy" id="157652"/>
    <lineage>
        <taxon>Eukaryota</taxon>
        <taxon>Viridiplantae</taxon>
        <taxon>Streptophyta</taxon>
        <taxon>Embryophyta</taxon>
        <taxon>Tracheophyta</taxon>
        <taxon>Spermatophyta</taxon>
        <taxon>Magnoliopsida</taxon>
        <taxon>eudicotyledons</taxon>
        <taxon>Gunneridae</taxon>
        <taxon>Pentapetalae</taxon>
        <taxon>rosids</taxon>
        <taxon>fabids</taxon>
        <taxon>Fabales</taxon>
        <taxon>Fabaceae</taxon>
        <taxon>Papilionoideae</taxon>
        <taxon>50 kb inversion clade</taxon>
        <taxon>NPAAA clade</taxon>
        <taxon>indigoferoid/millettioid clade</taxon>
        <taxon>Phaseoleae</taxon>
        <taxon>Mucuna</taxon>
    </lineage>
</organism>
<gene>
    <name evidence="1" type="ORF">CR513_53591</name>
</gene>
<reference evidence="1" key="1">
    <citation type="submission" date="2018-05" db="EMBL/GenBank/DDBJ databases">
        <title>Draft genome of Mucuna pruriens seed.</title>
        <authorList>
            <person name="Nnadi N.E."/>
            <person name="Vos R."/>
            <person name="Hasami M.H."/>
            <person name="Devisetty U.K."/>
            <person name="Aguiy J.C."/>
        </authorList>
    </citation>
    <scope>NUCLEOTIDE SEQUENCE [LARGE SCALE GENOMIC DNA]</scope>
    <source>
        <strain evidence="1">JCA_2017</strain>
    </source>
</reference>
<keyword evidence="2" id="KW-1185">Reference proteome</keyword>
<protein>
    <submittedName>
        <fullName evidence="1">Uncharacterized protein</fullName>
    </submittedName>
</protein>
<dbReference type="AlphaFoldDB" id="A0A371ENA1"/>
<evidence type="ECO:0000313" key="2">
    <source>
        <dbReference type="Proteomes" id="UP000257109"/>
    </source>
</evidence>
<accession>A0A371ENA1</accession>
<name>A0A371ENA1_MUCPR</name>
<sequence>MIQFQLGVVYLNLALAMDERPPSITKTNTHVDKSLLSNLTVKVKSTGMKVSESFLVQSILNSLPAKFGRFQVNYNTLKEI</sequence>
<dbReference type="OrthoDB" id="1633296at2759"/>
<feature type="non-terminal residue" evidence="1">
    <location>
        <position position="1"/>
    </location>
</feature>